<evidence type="ECO:0000256" key="1">
    <source>
        <dbReference type="SAM" id="Phobius"/>
    </source>
</evidence>
<evidence type="ECO:0000313" key="3">
    <source>
        <dbReference type="Proteomes" id="UP000674318"/>
    </source>
</evidence>
<dbReference type="Proteomes" id="UP000674318">
    <property type="component" value="Unassembled WGS sequence"/>
</dbReference>
<keyword evidence="1" id="KW-0812">Transmembrane</keyword>
<reference evidence="2 3" key="1">
    <citation type="submission" date="2021-02" db="EMBL/GenBank/DDBJ databases">
        <title>Porcisia hertigi Genome sequencing and assembly.</title>
        <authorList>
            <person name="Almutairi H."/>
            <person name="Gatherer D."/>
        </authorList>
    </citation>
    <scope>NUCLEOTIDE SEQUENCE [LARGE SCALE GENOMIC DNA]</scope>
    <source>
        <strain evidence="2 3">C119</strain>
    </source>
</reference>
<keyword evidence="1" id="KW-0472">Membrane</keyword>
<sequence length="203" mass="21624">MLSSSRASRPLAFGTTVPVAMVAVLLVALCLSVTTFATASLTDFRQRYQSIMASSGKGFDMFYRDMTAPPASYQWECQRDSRDAYSVAYASATHPYTMSISNSELTLTRASSTVGVSYNLIGISCSHRANCGGVVSGSSVSFELQADHIVIVAGEVVSNGVRNFLPVAYYVLQSGRHCSNVNSANVTSVFGVGAAAVWTGLWE</sequence>
<dbReference type="OrthoDB" id="258353at2759"/>
<gene>
    <name evidence="2" type="ORF">JKF63_06773</name>
</gene>
<keyword evidence="3" id="KW-1185">Reference proteome</keyword>
<dbReference type="RefSeq" id="XP_067758615.1">
    <property type="nucleotide sequence ID" value="XM_067902722.1"/>
</dbReference>
<name>A0A836IU55_9TRYP</name>
<dbReference type="GeneID" id="94292799"/>
<accession>A0A836IU55</accession>
<protein>
    <submittedName>
        <fullName evidence="2">Uncharacterized protein</fullName>
    </submittedName>
</protein>
<organism evidence="2 3">
    <name type="scientific">Porcisia hertigi</name>
    <dbReference type="NCBI Taxonomy" id="2761500"/>
    <lineage>
        <taxon>Eukaryota</taxon>
        <taxon>Discoba</taxon>
        <taxon>Euglenozoa</taxon>
        <taxon>Kinetoplastea</taxon>
        <taxon>Metakinetoplastina</taxon>
        <taxon>Trypanosomatida</taxon>
        <taxon>Trypanosomatidae</taxon>
        <taxon>Leishmaniinae</taxon>
        <taxon>Porcisia</taxon>
    </lineage>
</organism>
<dbReference type="AlphaFoldDB" id="A0A836IU55"/>
<feature type="transmembrane region" description="Helical" evidence="1">
    <location>
        <begin position="20"/>
        <end position="42"/>
    </location>
</feature>
<proteinExistence type="predicted"/>
<evidence type="ECO:0000313" key="2">
    <source>
        <dbReference type="EMBL" id="KAG5509463.1"/>
    </source>
</evidence>
<dbReference type="KEGG" id="phet:94292799"/>
<dbReference type="EMBL" id="JAFJZO010000014">
    <property type="protein sequence ID" value="KAG5509463.1"/>
    <property type="molecule type" value="Genomic_DNA"/>
</dbReference>
<keyword evidence="1" id="KW-1133">Transmembrane helix</keyword>
<comment type="caution">
    <text evidence="2">The sequence shown here is derived from an EMBL/GenBank/DDBJ whole genome shotgun (WGS) entry which is preliminary data.</text>
</comment>